<feature type="domain" description="Helicase C-terminal" evidence="15">
    <location>
        <begin position="733"/>
        <end position="886"/>
    </location>
</feature>
<name>A0A1Y2E0H8_9PEZI</name>
<dbReference type="PANTHER" id="PTHR45626">
    <property type="entry name" value="TRANSCRIPTION TERMINATION FACTOR 2-RELATED"/>
    <property type="match status" value="1"/>
</dbReference>
<proteinExistence type="inferred from homology"/>
<dbReference type="GO" id="GO:0008094">
    <property type="term" value="F:ATP-dependent activity, acting on DNA"/>
    <property type="evidence" value="ECO:0007669"/>
    <property type="project" value="TreeGrafter"/>
</dbReference>
<dbReference type="Gene3D" id="3.30.40.10">
    <property type="entry name" value="Zinc/RING finger domain, C3HC4 (zinc finger)"/>
    <property type="match status" value="1"/>
</dbReference>
<dbReference type="InterPro" id="IPR049730">
    <property type="entry name" value="SNF2/RAD54-like_C"/>
</dbReference>
<reference evidence="16 17" key="1">
    <citation type="submission" date="2016-07" db="EMBL/GenBank/DDBJ databases">
        <title>Pervasive Adenine N6-methylation of Active Genes in Fungi.</title>
        <authorList>
            <consortium name="DOE Joint Genome Institute"/>
            <person name="Mondo S.J."/>
            <person name="Dannebaum R.O."/>
            <person name="Kuo R.C."/>
            <person name="Labutti K."/>
            <person name="Haridas S."/>
            <person name="Kuo A."/>
            <person name="Salamov A."/>
            <person name="Ahrendt S.R."/>
            <person name="Lipzen A."/>
            <person name="Sullivan W."/>
            <person name="Andreopoulos W.B."/>
            <person name="Clum A."/>
            <person name="Lindquist E."/>
            <person name="Daum C."/>
            <person name="Ramamoorthy G.K."/>
            <person name="Gryganskyi A."/>
            <person name="Culley D."/>
            <person name="Magnuson J.K."/>
            <person name="James T.Y."/>
            <person name="O'Malley M.A."/>
            <person name="Stajich J.E."/>
            <person name="Spatafora J.W."/>
            <person name="Visel A."/>
            <person name="Grigoriev I.V."/>
        </authorList>
    </citation>
    <scope>NUCLEOTIDE SEQUENCE [LARGE SCALE GENOMIC DNA]</scope>
    <source>
        <strain evidence="16 17">CBS 129021</strain>
    </source>
</reference>
<comment type="caution">
    <text evidence="16">The sequence shown here is derived from an EMBL/GenBank/DDBJ whole genome shotgun (WGS) entry which is preliminary data.</text>
</comment>
<keyword evidence="9" id="KW-0067">ATP-binding</keyword>
<evidence type="ECO:0000259" key="13">
    <source>
        <dbReference type="PROSITE" id="PS50089"/>
    </source>
</evidence>
<dbReference type="SUPFAM" id="SSF52540">
    <property type="entry name" value="P-loop containing nucleoside triphosphate hydrolases"/>
    <property type="match status" value="2"/>
</dbReference>
<dbReference type="CDD" id="cd18793">
    <property type="entry name" value="SF2_C_SNF"/>
    <property type="match status" value="1"/>
</dbReference>
<feature type="domain" description="RING-type" evidence="13">
    <location>
        <begin position="664"/>
        <end position="704"/>
    </location>
</feature>
<dbReference type="InterPro" id="IPR014001">
    <property type="entry name" value="Helicase_ATP-bd"/>
</dbReference>
<dbReference type="Gene3D" id="3.40.50.300">
    <property type="entry name" value="P-loop containing nucleotide triphosphate hydrolases"/>
    <property type="match status" value="1"/>
</dbReference>
<dbReference type="InterPro" id="IPR001841">
    <property type="entry name" value="Znf_RING"/>
</dbReference>
<evidence type="ECO:0000256" key="10">
    <source>
        <dbReference type="ARBA" id="ARBA00023242"/>
    </source>
</evidence>
<dbReference type="SUPFAM" id="SSF57850">
    <property type="entry name" value="RING/U-box"/>
    <property type="match status" value="1"/>
</dbReference>
<dbReference type="InterPro" id="IPR001650">
    <property type="entry name" value="Helicase_C-like"/>
</dbReference>
<evidence type="ECO:0000259" key="14">
    <source>
        <dbReference type="PROSITE" id="PS51192"/>
    </source>
</evidence>
<dbReference type="Gene3D" id="3.40.50.10810">
    <property type="entry name" value="Tandem AAA-ATPase domain"/>
    <property type="match status" value="1"/>
</dbReference>
<dbReference type="GO" id="GO:0016818">
    <property type="term" value="F:hydrolase activity, acting on acid anhydrides, in phosphorus-containing anhydrides"/>
    <property type="evidence" value="ECO:0007669"/>
    <property type="project" value="InterPro"/>
</dbReference>
<feature type="compositionally biased region" description="Basic and acidic residues" evidence="12">
    <location>
        <begin position="1"/>
        <end position="21"/>
    </location>
</feature>
<dbReference type="RefSeq" id="XP_040716193.1">
    <property type="nucleotide sequence ID" value="XM_040855902.1"/>
</dbReference>
<keyword evidence="4" id="KW-0547">Nucleotide-binding</keyword>
<gene>
    <name evidence="16" type="ORF">BCR38DRAFT_341871</name>
</gene>
<dbReference type="PROSITE" id="PS50089">
    <property type="entry name" value="ZF_RING_2"/>
    <property type="match status" value="1"/>
</dbReference>
<dbReference type="GO" id="GO:0006281">
    <property type="term" value="P:DNA repair"/>
    <property type="evidence" value="ECO:0007669"/>
    <property type="project" value="TreeGrafter"/>
</dbReference>
<dbReference type="PROSITE" id="PS51194">
    <property type="entry name" value="HELICASE_CTER"/>
    <property type="match status" value="1"/>
</dbReference>
<comment type="subcellular location">
    <subcellularLocation>
        <location evidence="1">Nucleus</location>
    </subcellularLocation>
</comment>
<dbReference type="InterPro" id="IPR000330">
    <property type="entry name" value="SNF2_N"/>
</dbReference>
<keyword evidence="6" id="KW-0378">Hydrolase</keyword>
<dbReference type="InterPro" id="IPR038718">
    <property type="entry name" value="SNF2-like_sf"/>
</dbReference>
<dbReference type="GO" id="GO:0004386">
    <property type="term" value="F:helicase activity"/>
    <property type="evidence" value="ECO:0007669"/>
    <property type="project" value="UniProtKB-KW"/>
</dbReference>
<evidence type="ECO:0000256" key="6">
    <source>
        <dbReference type="ARBA" id="ARBA00022801"/>
    </source>
</evidence>
<feature type="region of interest" description="Disordered" evidence="12">
    <location>
        <begin position="1"/>
        <end position="62"/>
    </location>
</feature>
<dbReference type="Pfam" id="PF00271">
    <property type="entry name" value="Helicase_C"/>
    <property type="match status" value="1"/>
</dbReference>
<dbReference type="Pfam" id="PF08797">
    <property type="entry name" value="HIRAN"/>
    <property type="match status" value="1"/>
</dbReference>
<keyword evidence="5 11" id="KW-0863">Zinc-finger</keyword>
<evidence type="ECO:0000256" key="4">
    <source>
        <dbReference type="ARBA" id="ARBA00022741"/>
    </source>
</evidence>
<dbReference type="GO" id="GO:0003676">
    <property type="term" value="F:nucleic acid binding"/>
    <property type="evidence" value="ECO:0007669"/>
    <property type="project" value="InterPro"/>
</dbReference>
<evidence type="ECO:0000256" key="9">
    <source>
        <dbReference type="ARBA" id="ARBA00022840"/>
    </source>
</evidence>
<dbReference type="InterPro" id="IPR014905">
    <property type="entry name" value="HIRAN"/>
</dbReference>
<feature type="compositionally biased region" description="Low complexity" evidence="12">
    <location>
        <begin position="28"/>
        <end position="44"/>
    </location>
</feature>
<keyword evidence="8" id="KW-0862">Zinc</keyword>
<dbReference type="Pfam" id="PF00176">
    <property type="entry name" value="SNF2-rel_dom"/>
    <property type="match status" value="1"/>
</dbReference>
<dbReference type="InterPro" id="IPR013083">
    <property type="entry name" value="Znf_RING/FYVE/PHD"/>
</dbReference>
<evidence type="ECO:0000256" key="7">
    <source>
        <dbReference type="ARBA" id="ARBA00022806"/>
    </source>
</evidence>
<evidence type="ECO:0000256" key="3">
    <source>
        <dbReference type="ARBA" id="ARBA00022723"/>
    </source>
</evidence>
<dbReference type="GeneID" id="63772114"/>
<evidence type="ECO:0000256" key="2">
    <source>
        <dbReference type="ARBA" id="ARBA00007025"/>
    </source>
</evidence>
<dbReference type="Proteomes" id="UP000193689">
    <property type="component" value="Unassembled WGS sequence"/>
</dbReference>
<dbReference type="SMART" id="SM00490">
    <property type="entry name" value="HELICc"/>
    <property type="match status" value="1"/>
</dbReference>
<dbReference type="GO" id="GO:0005634">
    <property type="term" value="C:nucleus"/>
    <property type="evidence" value="ECO:0007669"/>
    <property type="project" value="UniProtKB-SubCell"/>
</dbReference>
<sequence length="904" mass="100557">MAPTKRGREVIDLTDDAEPRTKNARVPSHGTSSSSQSTAPRQSQGSRDSWSTPSSSLGNSRYPASFQVLNADDDEAIDLTQDDEGPSLELYGTMDTKIVGVRYYNGVATPHELVAVRREPGNPYDENAIRIDNVMGAQIGHLGRKVVEKLAGYVDRNELVLEGVLTGEKGLWDCPMRLFLYGTSHPLTRLRLEERLKADRLLKATQLKQTRKESEARRKATGLQSGTSSAGLATAVCQEQETALQQLVATSETLETQRTDDLTDVFASNEETLKAMPKADQPTILKSQLLPYQLQGLAWMAAREKPQLPAPNSDNSVQLWKRSSATRYTNLATGFISTSAPSLISGGILADDMGLGKTLQIISLVLAEGTDGGPTLIVAPVSVLSNWEQQIRFHVNKDQIPHIVVYHGCKPMSGAELRKFDVVITSYGMVGQESKSSGQRLLAVDWRRVVLDEGHTIRNPKSRVAAAVCNLKAQSRWVLTGTPIINSVRDFLSILRFLKLSGGLEDDGLFSQVITRPMKQLHHSHPDKIKAIKVLGHLMQDLCLRRKKDMMFIDLNLPPKTEYIHRIKFGKSEQIKYDAMMSEAQGELEKYQSKSSHGQKGRYTSILERLLRLRQICNHWALCKDRVDDLLALFEDQKVVALDDKNVPILQQALQLMIDSQEECAICYESISIHEPCITACKHVFGKPCIAKAIEMQGKCPMCRSELQAESLVDPIPETQEEEFEADDTCRSSKTEALVKILEATLHKEGSKVVIFSQWTSFLNIIQMRLKQANLACTRIDGSMAKKHRDAAIESLNTDPKTRILLASLSVCSVGLNLVSADTVVLADSWWAPAIEDQAVDRVHRLGQTRETTVWRLVIEDSIEERVLDIQSEKRQLVSAAFQEKTKGGKAKETRMADISKLLS</sequence>
<evidence type="ECO:0000256" key="5">
    <source>
        <dbReference type="ARBA" id="ARBA00022771"/>
    </source>
</evidence>
<accession>A0A1Y2E0H8</accession>
<dbReference type="SMART" id="SM00184">
    <property type="entry name" value="RING"/>
    <property type="match status" value="1"/>
</dbReference>
<dbReference type="STRING" id="1141098.A0A1Y2E0H8"/>
<keyword evidence="7" id="KW-0347">Helicase</keyword>
<dbReference type="SMART" id="SM00910">
    <property type="entry name" value="HIRAN"/>
    <property type="match status" value="1"/>
</dbReference>
<dbReference type="OrthoDB" id="448448at2759"/>
<evidence type="ECO:0000313" key="17">
    <source>
        <dbReference type="Proteomes" id="UP000193689"/>
    </source>
</evidence>
<dbReference type="PROSITE" id="PS51192">
    <property type="entry name" value="HELICASE_ATP_BIND_1"/>
    <property type="match status" value="1"/>
</dbReference>
<dbReference type="GO" id="GO:0008270">
    <property type="term" value="F:zinc ion binding"/>
    <property type="evidence" value="ECO:0007669"/>
    <property type="project" value="UniProtKB-KW"/>
</dbReference>
<keyword evidence="17" id="KW-1185">Reference proteome</keyword>
<feature type="compositionally biased region" description="Polar residues" evidence="12">
    <location>
        <begin position="45"/>
        <end position="59"/>
    </location>
</feature>
<dbReference type="Gene3D" id="3.30.70.2330">
    <property type="match status" value="1"/>
</dbReference>
<dbReference type="SMART" id="SM00487">
    <property type="entry name" value="DEXDc"/>
    <property type="match status" value="1"/>
</dbReference>
<dbReference type="Pfam" id="PF13639">
    <property type="entry name" value="zf-RING_2"/>
    <property type="match status" value="1"/>
</dbReference>
<evidence type="ECO:0000256" key="12">
    <source>
        <dbReference type="SAM" id="MobiDB-lite"/>
    </source>
</evidence>
<dbReference type="InParanoid" id="A0A1Y2E0H8"/>
<evidence type="ECO:0000259" key="15">
    <source>
        <dbReference type="PROSITE" id="PS51194"/>
    </source>
</evidence>
<evidence type="ECO:0000256" key="11">
    <source>
        <dbReference type="PROSITE-ProRule" id="PRU00175"/>
    </source>
</evidence>
<evidence type="ECO:0000256" key="8">
    <source>
        <dbReference type="ARBA" id="ARBA00022833"/>
    </source>
</evidence>
<evidence type="ECO:0000313" key="16">
    <source>
        <dbReference type="EMBL" id="ORY65041.1"/>
    </source>
</evidence>
<organism evidence="16 17">
    <name type="scientific">Pseudomassariella vexata</name>
    <dbReference type="NCBI Taxonomy" id="1141098"/>
    <lineage>
        <taxon>Eukaryota</taxon>
        <taxon>Fungi</taxon>
        <taxon>Dikarya</taxon>
        <taxon>Ascomycota</taxon>
        <taxon>Pezizomycotina</taxon>
        <taxon>Sordariomycetes</taxon>
        <taxon>Xylariomycetidae</taxon>
        <taxon>Amphisphaeriales</taxon>
        <taxon>Pseudomassariaceae</taxon>
        <taxon>Pseudomassariella</taxon>
    </lineage>
</organism>
<keyword evidence="3" id="KW-0479">Metal-binding</keyword>
<dbReference type="PANTHER" id="PTHR45626:SF11">
    <property type="entry name" value="FAMILY HELICASE, PUTATIVE (AFU_ORTHOLOGUE AFUA_5G06590)-RELATED"/>
    <property type="match status" value="1"/>
</dbReference>
<comment type="similarity">
    <text evidence="2">Belongs to the SNF2/RAD54 helicase family.</text>
</comment>
<keyword evidence="10" id="KW-0539">Nucleus</keyword>
<dbReference type="EMBL" id="MCFJ01000006">
    <property type="protein sequence ID" value="ORY65041.1"/>
    <property type="molecule type" value="Genomic_DNA"/>
</dbReference>
<dbReference type="InterPro" id="IPR050628">
    <property type="entry name" value="SNF2_RAD54_helicase_TF"/>
</dbReference>
<dbReference type="AlphaFoldDB" id="A0A1Y2E0H8"/>
<feature type="domain" description="Helicase ATP-binding" evidence="14">
    <location>
        <begin position="338"/>
        <end position="501"/>
    </location>
</feature>
<dbReference type="GO" id="GO:0005524">
    <property type="term" value="F:ATP binding"/>
    <property type="evidence" value="ECO:0007669"/>
    <property type="project" value="UniProtKB-KW"/>
</dbReference>
<dbReference type="InterPro" id="IPR027417">
    <property type="entry name" value="P-loop_NTPase"/>
</dbReference>
<evidence type="ECO:0000256" key="1">
    <source>
        <dbReference type="ARBA" id="ARBA00004123"/>
    </source>
</evidence>
<protein>
    <submittedName>
        <fullName evidence="16">SNF2 family N-terminal domain-domain-containing protein</fullName>
    </submittedName>
</protein>